<dbReference type="SMART" id="SM00179">
    <property type="entry name" value="EGF_CA"/>
    <property type="match status" value="2"/>
</dbReference>
<proteinExistence type="predicted"/>
<keyword evidence="8" id="KW-1185">Reference proteome</keyword>
<evidence type="ECO:0000256" key="5">
    <source>
        <dbReference type="ARBA" id="ARBA00023180"/>
    </source>
</evidence>
<accession>A0A8C9FJ93</accession>
<evidence type="ECO:0000259" key="6">
    <source>
        <dbReference type="PROSITE" id="PS51364"/>
    </source>
</evidence>
<dbReference type="AlphaFoldDB" id="A0A8C9FJ93"/>
<dbReference type="Gene3D" id="2.10.25.10">
    <property type="entry name" value="Laminin"/>
    <property type="match status" value="2"/>
</dbReference>
<organism evidence="7 8">
    <name type="scientific">Pavo cristatus</name>
    <name type="common">Indian peafowl</name>
    <name type="synonym">Blue peafowl</name>
    <dbReference type="NCBI Taxonomy" id="9049"/>
    <lineage>
        <taxon>Eukaryota</taxon>
        <taxon>Metazoa</taxon>
        <taxon>Chordata</taxon>
        <taxon>Craniata</taxon>
        <taxon>Vertebrata</taxon>
        <taxon>Euteleostomi</taxon>
        <taxon>Archelosauria</taxon>
        <taxon>Archosauria</taxon>
        <taxon>Dinosauria</taxon>
        <taxon>Saurischia</taxon>
        <taxon>Theropoda</taxon>
        <taxon>Coelurosauria</taxon>
        <taxon>Aves</taxon>
        <taxon>Neognathae</taxon>
        <taxon>Galloanserae</taxon>
        <taxon>Galliformes</taxon>
        <taxon>Phasianidae</taxon>
        <taxon>Phasianinae</taxon>
        <taxon>Pavo</taxon>
    </lineage>
</organism>
<evidence type="ECO:0000256" key="4">
    <source>
        <dbReference type="ARBA" id="ARBA00023157"/>
    </source>
</evidence>
<evidence type="ECO:0000313" key="8">
    <source>
        <dbReference type="Proteomes" id="UP000694428"/>
    </source>
</evidence>
<feature type="domain" description="TB" evidence="6">
    <location>
        <begin position="112"/>
        <end position="158"/>
    </location>
</feature>
<dbReference type="InterPro" id="IPR049883">
    <property type="entry name" value="NOTCH1_EGF-like"/>
</dbReference>
<dbReference type="InterPro" id="IPR036773">
    <property type="entry name" value="TB_dom_sf"/>
</dbReference>
<dbReference type="Gene3D" id="3.90.290.10">
    <property type="entry name" value="TGF-beta binding (TB) domain"/>
    <property type="match status" value="1"/>
</dbReference>
<keyword evidence="4" id="KW-1015">Disulfide bond</keyword>
<name>A0A8C9FJ93_PAVCR</name>
<dbReference type="SMART" id="SM00181">
    <property type="entry name" value="EGF"/>
    <property type="match status" value="2"/>
</dbReference>
<dbReference type="InterPro" id="IPR017878">
    <property type="entry name" value="TB_dom"/>
</dbReference>
<keyword evidence="2" id="KW-0732">Signal</keyword>
<evidence type="ECO:0000256" key="1">
    <source>
        <dbReference type="ARBA" id="ARBA00022536"/>
    </source>
</evidence>
<dbReference type="Proteomes" id="UP000694428">
    <property type="component" value="Unplaced"/>
</dbReference>
<reference evidence="7" key="1">
    <citation type="submission" date="2025-08" db="UniProtKB">
        <authorList>
            <consortium name="Ensembl"/>
        </authorList>
    </citation>
    <scope>IDENTIFICATION</scope>
</reference>
<sequence length="201" mass="23186">MDICLFGQEICKNGFCLNTQPGYECYCKQGTYYDPVKLQCFDCFFTEFGWFCFYTDECQDPNSCIDGQCINTEGSYNCFCTHPMVLDATEKRYDVILSSPSEQTEETEVYQDLCWQHLSDDFVCSRPLVGKQTTYTECCCLYGEAWGMQCALCPMKESGKEMNFGCDFLTKCLSVIWFKVHRKAYQSTNGTLFLSAWVLCF</sequence>
<dbReference type="GO" id="GO:0005509">
    <property type="term" value="F:calcium ion binding"/>
    <property type="evidence" value="ECO:0007669"/>
    <property type="project" value="InterPro"/>
</dbReference>
<dbReference type="SUPFAM" id="SSF57196">
    <property type="entry name" value="EGF/Laminin"/>
    <property type="match status" value="2"/>
</dbReference>
<protein>
    <recommendedName>
        <fullName evidence="6">TB domain-containing protein</fullName>
    </recommendedName>
</protein>
<dbReference type="PROSITE" id="PS51364">
    <property type="entry name" value="TB"/>
    <property type="match status" value="1"/>
</dbReference>
<dbReference type="Ensembl" id="ENSPSTT00000015729.1">
    <property type="protein sequence ID" value="ENSPSTP00000014987.1"/>
    <property type="gene ID" value="ENSPSTG00000010600.1"/>
</dbReference>
<evidence type="ECO:0000313" key="7">
    <source>
        <dbReference type="Ensembl" id="ENSPSTP00000014987.1"/>
    </source>
</evidence>
<dbReference type="Pfam" id="PF07645">
    <property type="entry name" value="EGF_CA"/>
    <property type="match status" value="2"/>
</dbReference>
<dbReference type="SUPFAM" id="SSF57581">
    <property type="entry name" value="TB module/8-cys domain"/>
    <property type="match status" value="1"/>
</dbReference>
<keyword evidence="1" id="KW-0245">EGF-like domain</keyword>
<dbReference type="InterPro" id="IPR001881">
    <property type="entry name" value="EGF-like_Ca-bd_dom"/>
</dbReference>
<keyword evidence="5" id="KW-0325">Glycoprotein</keyword>
<dbReference type="CDD" id="cd00054">
    <property type="entry name" value="EGF_CA"/>
    <property type="match status" value="1"/>
</dbReference>
<dbReference type="InterPro" id="IPR000742">
    <property type="entry name" value="EGF"/>
</dbReference>
<dbReference type="Pfam" id="PF00683">
    <property type="entry name" value="TB"/>
    <property type="match status" value="1"/>
</dbReference>
<dbReference type="FunFam" id="2.10.25.10:FF:000115">
    <property type="entry name" value="latent-transforming growth factor beta-binding protein 4 isoform X2"/>
    <property type="match status" value="1"/>
</dbReference>
<evidence type="ECO:0000256" key="3">
    <source>
        <dbReference type="ARBA" id="ARBA00022737"/>
    </source>
</evidence>
<evidence type="ECO:0000256" key="2">
    <source>
        <dbReference type="ARBA" id="ARBA00022729"/>
    </source>
</evidence>
<keyword evidence="3" id="KW-0677">Repeat</keyword>
<dbReference type="FunFam" id="2.10.25.10:FF:000077">
    <property type="entry name" value="Latent-transforming growth factor beta-binding protein 3 isoform 1"/>
    <property type="match status" value="1"/>
</dbReference>
<reference evidence="7" key="2">
    <citation type="submission" date="2025-09" db="UniProtKB">
        <authorList>
            <consortium name="Ensembl"/>
        </authorList>
    </citation>
    <scope>IDENTIFICATION</scope>
</reference>